<dbReference type="OrthoDB" id="387422at2157"/>
<organism evidence="1 2">
    <name type="scientific">Methanocorpusculum labreanum (strain ATCC 43576 / DSM 4855 / Z)</name>
    <dbReference type="NCBI Taxonomy" id="410358"/>
    <lineage>
        <taxon>Archaea</taxon>
        <taxon>Methanobacteriati</taxon>
        <taxon>Methanobacteriota</taxon>
        <taxon>Stenosarchaea group</taxon>
        <taxon>Methanomicrobia</taxon>
        <taxon>Methanomicrobiales</taxon>
        <taxon>Methanocorpusculaceae</taxon>
        <taxon>Methanocorpusculum</taxon>
    </lineage>
</organism>
<dbReference type="GeneID" id="4795471"/>
<dbReference type="STRING" id="410358.Mlab_0848"/>
<dbReference type="HOGENOM" id="CLU_016417_0_0_2"/>
<dbReference type="KEGG" id="mla:Mlab_0848"/>
<name>A2SRR3_METLZ</name>
<dbReference type="Proteomes" id="UP000000365">
    <property type="component" value="Chromosome"/>
</dbReference>
<sequence length="649" mass="73860">MTWITKLYETYENCGNTVGIDNADGNAPLLPIGHTAQKTQIEITIDEDGTFQSVSIDPPKETKTIIIPCTMESEARSSGNTPHPLFDNLKYLAPDFQDTKKNDGNFFEKYLIQLEDWCESEYSHPKAQAILRYVKKGTIISDLRNAHLLNEKMESSPQNFYVRFNIYEGDVQEGWKDVSLRNRYIAYYLNSVIGKGPQSLCYASGKSLPVSRLSPRSVRRPGDGAYLISGTDESNFTFRGRFATRDEALCLSYDVSQKAHKALKWLIDKQGYKNGDQVFVVWGTKDQPIPAIWDPDDVYANIPADEQLPDTAEGFARRMITALSGYSQSLTPDSSVVVIGLDSTNGAKGRLSITYYQELAGSEFLKRICHWYQTTKWYPIYYVKKNNGEKEGKSIAITGVPTPNDIFFAAYGRETESTKKIKKATVSRIMPCIIEGKPIPYDLVHSSANRAARLILAGKSDKQWETNKTLNIACALIRKYYNDQKNERNDFEHYNEVWKMDLDIMQTDRNYLFGRLLAYARTIEEFSIKSSGNGYRQTNAERMIPRFRQHPAETWEKLYEKLLPYMAKFRTTSPNSLGNRLEADMNAILDLFKIQPDGFSDEALTPIYLLGYQSQLTQFDKERKEAIAKKTARLEAEQITDDDSTNGGN</sequence>
<dbReference type="InterPro" id="IPR010144">
    <property type="entry name" value="CRISPR-assoc_prot_Csd1-typ"/>
</dbReference>
<evidence type="ECO:0000313" key="2">
    <source>
        <dbReference type="Proteomes" id="UP000000365"/>
    </source>
</evidence>
<accession>A2SRR3</accession>
<reference evidence="1 2" key="1">
    <citation type="journal article" date="2009" name="Stand. Genomic Sci.">
        <title>Complete genome sequence of Methanocorpusculum labreanum type strain Z.</title>
        <authorList>
            <person name="Anderson I.J."/>
            <person name="Sieprawska-Lupa M."/>
            <person name="Goltsman E."/>
            <person name="Lapidus A."/>
            <person name="Copeland A."/>
            <person name="Glavina Del Rio T."/>
            <person name="Tice H."/>
            <person name="Dalin E."/>
            <person name="Barry K."/>
            <person name="Pitluck S."/>
            <person name="Hauser L."/>
            <person name="Land M."/>
            <person name="Lucas S."/>
            <person name="Richardson P."/>
            <person name="Whitman W.B."/>
            <person name="Kyrpides N.C."/>
        </authorList>
    </citation>
    <scope>NUCLEOTIDE SEQUENCE [LARGE SCALE GENOMIC DNA]</scope>
    <source>
        <strain evidence="2">ATCC 43576 / DSM 4855 / Z</strain>
    </source>
</reference>
<dbReference type="RefSeq" id="WP_011833220.1">
    <property type="nucleotide sequence ID" value="NC_008942.1"/>
</dbReference>
<protein>
    <submittedName>
        <fullName evidence="1">CRISPR-associated protein, Csd1 family</fullName>
    </submittedName>
</protein>
<keyword evidence="2" id="KW-1185">Reference proteome</keyword>
<dbReference type="AlphaFoldDB" id="A2SRR3"/>
<dbReference type="Pfam" id="PF09709">
    <property type="entry name" value="Cas_Csd1"/>
    <property type="match status" value="1"/>
</dbReference>
<dbReference type="EMBL" id="CP000559">
    <property type="protein sequence ID" value="ABN07019.1"/>
    <property type="molecule type" value="Genomic_DNA"/>
</dbReference>
<dbReference type="NCBIfam" id="TIGR01863">
    <property type="entry name" value="cas_Csd1"/>
    <property type="match status" value="1"/>
</dbReference>
<evidence type="ECO:0000313" key="1">
    <source>
        <dbReference type="EMBL" id="ABN07019.1"/>
    </source>
</evidence>
<proteinExistence type="predicted"/>
<gene>
    <name evidence="1" type="ordered locus">Mlab_0848</name>
</gene>